<organism evidence="3 4">
    <name type="scientific">Carnobacterium inhibens</name>
    <dbReference type="NCBI Taxonomy" id="147709"/>
    <lineage>
        <taxon>Bacteria</taxon>
        <taxon>Bacillati</taxon>
        <taxon>Bacillota</taxon>
        <taxon>Bacilli</taxon>
        <taxon>Lactobacillales</taxon>
        <taxon>Carnobacteriaceae</taxon>
        <taxon>Carnobacterium</taxon>
    </lineage>
</organism>
<gene>
    <name evidence="3" type="ORF">GLO26_10340</name>
</gene>
<feature type="domain" description="SHOCT" evidence="2">
    <location>
        <begin position="49"/>
        <end position="75"/>
    </location>
</feature>
<feature type="transmembrane region" description="Helical" evidence="1">
    <location>
        <begin position="14"/>
        <end position="34"/>
    </location>
</feature>
<dbReference type="EMBL" id="WNJQ01000012">
    <property type="protein sequence ID" value="MBC9826182.1"/>
    <property type="molecule type" value="Genomic_DNA"/>
</dbReference>
<keyword evidence="1" id="KW-1133">Transmembrane helix</keyword>
<evidence type="ECO:0000259" key="2">
    <source>
        <dbReference type="Pfam" id="PF09851"/>
    </source>
</evidence>
<proteinExistence type="predicted"/>
<sequence length="78" mass="9276">MHNRFDYMGPNMSLSWFIPLVVLLVIALSIYMINKNNNANKTNRENRESALEILDRRYANGEINEEEYQKKKKTLKNQ</sequence>
<evidence type="ECO:0000313" key="4">
    <source>
        <dbReference type="Proteomes" id="UP000638836"/>
    </source>
</evidence>
<reference evidence="3 4" key="1">
    <citation type="journal article" date="2020" name="Microorganisms">
        <title>New Insight into Antimicrobial Compounds from Food and Marine-Sourced Carnobacterium Species through Phenotype and Genome Analyses.</title>
        <authorList>
            <person name="Begrem S."/>
            <person name="Ivaniuk F."/>
            <person name="Gigout-Chevalier F."/>
            <person name="Kolypczuk L."/>
            <person name="Bonnetot S."/>
            <person name="Leroi F."/>
            <person name="Grovel O."/>
            <person name="Delbarre-Ladrat C."/>
            <person name="Passerini D."/>
        </authorList>
    </citation>
    <scope>NUCLEOTIDE SEQUENCE [LARGE SCALE GENOMIC DNA]</scope>
    <source>
        <strain evidence="3 4">MIP2551</strain>
    </source>
</reference>
<name>A0ABR7TEQ4_9LACT</name>
<evidence type="ECO:0000313" key="3">
    <source>
        <dbReference type="EMBL" id="MBC9826182.1"/>
    </source>
</evidence>
<keyword evidence="1" id="KW-0472">Membrane</keyword>
<dbReference type="Proteomes" id="UP000638836">
    <property type="component" value="Unassembled WGS sequence"/>
</dbReference>
<protein>
    <submittedName>
        <fullName evidence="3">SHOCT domain-containing protein</fullName>
    </submittedName>
</protein>
<accession>A0ABR7TEQ4</accession>
<evidence type="ECO:0000256" key="1">
    <source>
        <dbReference type="SAM" id="Phobius"/>
    </source>
</evidence>
<keyword evidence="1" id="KW-0812">Transmembrane</keyword>
<dbReference type="RefSeq" id="WP_187949151.1">
    <property type="nucleotide sequence ID" value="NZ_WNJQ01000012.1"/>
</dbReference>
<dbReference type="Pfam" id="PF09851">
    <property type="entry name" value="SHOCT"/>
    <property type="match status" value="1"/>
</dbReference>
<comment type="caution">
    <text evidence="3">The sequence shown here is derived from an EMBL/GenBank/DDBJ whole genome shotgun (WGS) entry which is preliminary data.</text>
</comment>
<dbReference type="InterPro" id="IPR018649">
    <property type="entry name" value="SHOCT"/>
</dbReference>
<keyword evidence="4" id="KW-1185">Reference proteome</keyword>